<dbReference type="InterPro" id="IPR003349">
    <property type="entry name" value="JmjN"/>
</dbReference>
<dbReference type="GO" id="GO:0034647">
    <property type="term" value="F:histone H3K4me/H3K4me2/H3K4me3 demethylase activity"/>
    <property type="evidence" value="ECO:0007669"/>
    <property type="project" value="TreeGrafter"/>
</dbReference>
<dbReference type="PANTHER" id="PTHR10694:SF54">
    <property type="entry name" value="INACTIVE LYSINE-SPECIFIC DEMETHYLASE JMJ19-RELATED"/>
    <property type="match status" value="1"/>
</dbReference>
<dbReference type="PROSITE" id="PS51184">
    <property type="entry name" value="JMJC"/>
    <property type="match status" value="1"/>
</dbReference>
<dbReference type="SMART" id="SM00545">
    <property type="entry name" value="JmjN"/>
    <property type="match status" value="1"/>
</dbReference>
<name>A0AAD8KDA4_TARER</name>
<dbReference type="Pfam" id="PF02928">
    <property type="entry name" value="zf-C5HC2"/>
    <property type="match status" value="1"/>
</dbReference>
<feature type="domain" description="JmjC" evidence="2">
    <location>
        <begin position="289"/>
        <end position="453"/>
    </location>
</feature>
<dbReference type="InterPro" id="IPR003347">
    <property type="entry name" value="JmjC_dom"/>
</dbReference>
<dbReference type="PROSITE" id="PS51183">
    <property type="entry name" value="JMJN"/>
    <property type="match status" value="1"/>
</dbReference>
<dbReference type="GO" id="GO:0005634">
    <property type="term" value="C:nucleus"/>
    <property type="evidence" value="ECO:0007669"/>
    <property type="project" value="TreeGrafter"/>
</dbReference>
<evidence type="ECO:0000259" key="2">
    <source>
        <dbReference type="PROSITE" id="PS51184"/>
    </source>
</evidence>
<organism evidence="3 4">
    <name type="scientific">Tagetes erecta</name>
    <name type="common">African marigold</name>
    <dbReference type="NCBI Taxonomy" id="13708"/>
    <lineage>
        <taxon>Eukaryota</taxon>
        <taxon>Viridiplantae</taxon>
        <taxon>Streptophyta</taxon>
        <taxon>Embryophyta</taxon>
        <taxon>Tracheophyta</taxon>
        <taxon>Spermatophyta</taxon>
        <taxon>Magnoliopsida</taxon>
        <taxon>eudicotyledons</taxon>
        <taxon>Gunneridae</taxon>
        <taxon>Pentapetalae</taxon>
        <taxon>asterids</taxon>
        <taxon>campanulids</taxon>
        <taxon>Asterales</taxon>
        <taxon>Asteraceae</taxon>
        <taxon>Asteroideae</taxon>
        <taxon>Heliantheae alliance</taxon>
        <taxon>Tageteae</taxon>
        <taxon>Tagetes</taxon>
    </lineage>
</organism>
<proteinExistence type="predicted"/>
<feature type="domain" description="JmjN" evidence="1">
    <location>
        <begin position="115"/>
        <end position="156"/>
    </location>
</feature>
<dbReference type="GO" id="GO:0010468">
    <property type="term" value="P:regulation of gene expression"/>
    <property type="evidence" value="ECO:0007669"/>
    <property type="project" value="TreeGrafter"/>
</dbReference>
<comment type="caution">
    <text evidence="3">The sequence shown here is derived from an EMBL/GenBank/DDBJ whole genome shotgun (WGS) entry which is preliminary data.</text>
</comment>
<dbReference type="Gene3D" id="2.60.120.650">
    <property type="entry name" value="Cupin"/>
    <property type="match status" value="1"/>
</dbReference>
<sequence length="598" mass="69186">MTTEDERPAPPGYASLTSFTLKRTKQDDEFSNFAGIHSDIDVEKLQKSVKQRPWILNDQLSNLEKPDTKHLNKNIFMENTLPKGVIRGCSACNNCQKVFASWDPEESCRPGVEYTVAFHPSEEEFKDIYQYVAKIRPKAEEYGICRIIPPDSWKPPLGNILESFRFGTRVQQIDELKDAHSKRKLNEIIQRENLMELDHGPNGFEFERGPELNLRAFKTYAEQFRRQYFQKNNIFTKVNRLDDVEGEYWRIIQNPTHQIQVLSCHNLEAKALGSGFPLASLDDDDDQTEYMKSQWNLNKTPKLPGSLLAFDCDNSALLTPRLDVGMCFSSICWKVEEHHLYSLYYLHFGATRILYGVPGKYRLKCEALLKKTFPELSRHRELFHKLVTQLPPSTLKSEGIPVYRCVQHPKQFVLIFPGAYYSGIDTGFSLSEKVNLAPLDWLPHGQLSVEIYSELHRKTSISYDRLLMEAVRNAAKSTWDFRMRGWHNACGKDGWLTRALKSRVRQEGFKREFLCNASQSRKMEEDFGCSVKKECFVCFYDLYLSAAGCPCSPDKYSCLVHSKQICVCPWSSRFFLFRYDIDELNLLINTLEGKVNPK</sequence>
<keyword evidence="4" id="KW-1185">Reference proteome</keyword>
<gene>
    <name evidence="3" type="ORF">QVD17_22260</name>
</gene>
<dbReference type="AlphaFoldDB" id="A0AAD8KDA4"/>
<evidence type="ECO:0000313" key="3">
    <source>
        <dbReference type="EMBL" id="KAK1420564.1"/>
    </source>
</evidence>
<dbReference type="SUPFAM" id="SSF51197">
    <property type="entry name" value="Clavaminate synthase-like"/>
    <property type="match status" value="1"/>
</dbReference>
<evidence type="ECO:0000259" key="1">
    <source>
        <dbReference type="PROSITE" id="PS51183"/>
    </source>
</evidence>
<dbReference type="Proteomes" id="UP001229421">
    <property type="component" value="Unassembled WGS sequence"/>
</dbReference>
<dbReference type="GO" id="GO:0000785">
    <property type="term" value="C:chromatin"/>
    <property type="evidence" value="ECO:0007669"/>
    <property type="project" value="TreeGrafter"/>
</dbReference>
<dbReference type="InterPro" id="IPR004198">
    <property type="entry name" value="Znf_C5HC2"/>
</dbReference>
<dbReference type="Pfam" id="PF02373">
    <property type="entry name" value="JmjC"/>
    <property type="match status" value="1"/>
</dbReference>
<accession>A0AAD8KDA4</accession>
<reference evidence="3" key="1">
    <citation type="journal article" date="2023" name="bioRxiv">
        <title>Improved chromosome-level genome assembly for marigold (Tagetes erecta).</title>
        <authorList>
            <person name="Jiang F."/>
            <person name="Yuan L."/>
            <person name="Wang S."/>
            <person name="Wang H."/>
            <person name="Xu D."/>
            <person name="Wang A."/>
            <person name="Fan W."/>
        </authorList>
    </citation>
    <scope>NUCLEOTIDE SEQUENCE</scope>
    <source>
        <strain evidence="3">WSJ</strain>
        <tissue evidence="3">Leaf</tissue>
    </source>
</reference>
<dbReference type="PANTHER" id="PTHR10694">
    <property type="entry name" value="LYSINE-SPECIFIC DEMETHYLASE"/>
    <property type="match status" value="1"/>
</dbReference>
<dbReference type="Pfam" id="PF02375">
    <property type="entry name" value="JmjN"/>
    <property type="match status" value="1"/>
</dbReference>
<dbReference type="SMART" id="SM00558">
    <property type="entry name" value="JmjC"/>
    <property type="match status" value="1"/>
</dbReference>
<protein>
    <submittedName>
        <fullName evidence="3">Uncharacterized protein</fullName>
    </submittedName>
</protein>
<evidence type="ECO:0000313" key="4">
    <source>
        <dbReference type="Proteomes" id="UP001229421"/>
    </source>
</evidence>
<dbReference type="EMBL" id="JAUHHV010000006">
    <property type="protein sequence ID" value="KAK1420564.1"/>
    <property type="molecule type" value="Genomic_DNA"/>
</dbReference>